<dbReference type="EMBL" id="BSYO01000037">
    <property type="protein sequence ID" value="GMH30065.1"/>
    <property type="molecule type" value="Genomic_DNA"/>
</dbReference>
<name>A0AAD3THL3_NEPGR</name>
<gene>
    <name evidence="2" type="ORF">Nepgr_031908</name>
</gene>
<reference evidence="2" key="1">
    <citation type="submission" date="2023-05" db="EMBL/GenBank/DDBJ databases">
        <title>Nepenthes gracilis genome sequencing.</title>
        <authorList>
            <person name="Fukushima K."/>
        </authorList>
    </citation>
    <scope>NUCLEOTIDE SEQUENCE</scope>
    <source>
        <strain evidence="2">SING2019-196</strain>
    </source>
</reference>
<dbReference type="PANTHER" id="PTHR33738:SF8">
    <property type="entry name" value="OS05G0454500 PROTEIN"/>
    <property type="match status" value="1"/>
</dbReference>
<proteinExistence type="predicted"/>
<evidence type="ECO:0000256" key="1">
    <source>
        <dbReference type="SAM" id="MobiDB-lite"/>
    </source>
</evidence>
<protein>
    <submittedName>
        <fullName evidence="2">Uncharacterized protein</fullName>
    </submittedName>
</protein>
<evidence type="ECO:0000313" key="2">
    <source>
        <dbReference type="EMBL" id="GMH30065.1"/>
    </source>
</evidence>
<dbReference type="Proteomes" id="UP001279734">
    <property type="component" value="Unassembled WGS sequence"/>
</dbReference>
<feature type="compositionally biased region" description="Polar residues" evidence="1">
    <location>
        <begin position="16"/>
        <end position="30"/>
    </location>
</feature>
<dbReference type="AlphaFoldDB" id="A0AAD3THL3"/>
<dbReference type="PANTHER" id="PTHR33738">
    <property type="entry name" value="EMB|CAB82975.1"/>
    <property type="match status" value="1"/>
</dbReference>
<keyword evidence="3" id="KW-1185">Reference proteome</keyword>
<feature type="compositionally biased region" description="Basic and acidic residues" evidence="1">
    <location>
        <begin position="78"/>
        <end position="88"/>
    </location>
</feature>
<organism evidence="2 3">
    <name type="scientific">Nepenthes gracilis</name>
    <name type="common">Slender pitcher plant</name>
    <dbReference type="NCBI Taxonomy" id="150966"/>
    <lineage>
        <taxon>Eukaryota</taxon>
        <taxon>Viridiplantae</taxon>
        <taxon>Streptophyta</taxon>
        <taxon>Embryophyta</taxon>
        <taxon>Tracheophyta</taxon>
        <taxon>Spermatophyta</taxon>
        <taxon>Magnoliopsida</taxon>
        <taxon>eudicotyledons</taxon>
        <taxon>Gunneridae</taxon>
        <taxon>Pentapetalae</taxon>
        <taxon>Caryophyllales</taxon>
        <taxon>Nepenthaceae</taxon>
        <taxon>Nepenthes</taxon>
    </lineage>
</organism>
<feature type="region of interest" description="Disordered" evidence="1">
    <location>
        <begin position="115"/>
        <end position="158"/>
    </location>
</feature>
<accession>A0AAD3THL3</accession>
<comment type="caution">
    <text evidence="2">The sequence shown here is derived from an EMBL/GenBank/DDBJ whole genome shotgun (WGS) entry which is preliminary data.</text>
</comment>
<sequence>MDGRKKSGSSSSSSSFTNDLVGSKDSSSSPAGVFESIFAPPSKVVGRESASTDTTEKQDSPNDDSNTETDSAWFPENLSRRKEGETHRMAQRSIDSILPEERVRPCHFSSSIYYGGQDVYANPPSTQSTSSSTFKKDGDDHDDDSASRGNWWQGSLYY</sequence>
<feature type="compositionally biased region" description="Polar residues" evidence="1">
    <location>
        <begin position="147"/>
        <end position="158"/>
    </location>
</feature>
<evidence type="ECO:0000313" key="3">
    <source>
        <dbReference type="Proteomes" id="UP001279734"/>
    </source>
</evidence>
<feature type="region of interest" description="Disordered" evidence="1">
    <location>
        <begin position="1"/>
        <end position="100"/>
    </location>
</feature>